<evidence type="ECO:0000313" key="4">
    <source>
        <dbReference type="Proteomes" id="UP000604046"/>
    </source>
</evidence>
<protein>
    <submittedName>
        <fullName evidence="3">Kif1 protein</fullName>
    </submittedName>
</protein>
<feature type="transmembrane region" description="Helical" evidence="2">
    <location>
        <begin position="254"/>
        <end position="276"/>
    </location>
</feature>
<feature type="transmembrane region" description="Helical" evidence="2">
    <location>
        <begin position="132"/>
        <end position="155"/>
    </location>
</feature>
<keyword evidence="4" id="KW-1185">Reference proteome</keyword>
<keyword evidence="2" id="KW-1133">Transmembrane helix</keyword>
<feature type="transmembrane region" description="Helical" evidence="2">
    <location>
        <begin position="167"/>
        <end position="189"/>
    </location>
</feature>
<evidence type="ECO:0000256" key="1">
    <source>
        <dbReference type="SAM" id="MobiDB-lite"/>
    </source>
</evidence>
<comment type="caution">
    <text evidence="3">The sequence shown here is derived from an EMBL/GenBank/DDBJ whole genome shotgun (WGS) entry which is preliminary data.</text>
</comment>
<keyword evidence="2" id="KW-0472">Membrane</keyword>
<organism evidence="3 4">
    <name type="scientific">Symbiodinium natans</name>
    <dbReference type="NCBI Taxonomy" id="878477"/>
    <lineage>
        <taxon>Eukaryota</taxon>
        <taxon>Sar</taxon>
        <taxon>Alveolata</taxon>
        <taxon>Dinophyceae</taxon>
        <taxon>Suessiales</taxon>
        <taxon>Symbiodiniaceae</taxon>
        <taxon>Symbiodinium</taxon>
    </lineage>
</organism>
<dbReference type="EMBL" id="CAJNDS010002250">
    <property type="protein sequence ID" value="CAE7392571.1"/>
    <property type="molecule type" value="Genomic_DNA"/>
</dbReference>
<dbReference type="OrthoDB" id="10354452at2759"/>
<sequence>MGQSHIDGGGTYSLRFPLELHDRSREIDEREVSDERSKQQAARSSNCQPSSAMLNFRGIQFAVAIAALGTSCHYLWLALRPNSRAHHDSPLFCESGERSPIYFLFAPGLALSGVLLFLAGCEAANAYESCNLWTLAMALRIFAVCAAIGLAGMGLVTNPMSRSFHDLATYAFVGGAASLLLLGIVASTYLQVYSAHEQSCLACLLVRIVLLAHASSRAYEFLGKYGRAMAMVSQADHGGDADTPAVDRKVMKRLLTQSAVAQYAALASLCFSAALLHP</sequence>
<dbReference type="AlphaFoldDB" id="A0A812QKZ5"/>
<keyword evidence="2" id="KW-0812">Transmembrane</keyword>
<accession>A0A812QKZ5</accession>
<dbReference type="Proteomes" id="UP000604046">
    <property type="component" value="Unassembled WGS sequence"/>
</dbReference>
<feature type="region of interest" description="Disordered" evidence="1">
    <location>
        <begin position="26"/>
        <end position="46"/>
    </location>
</feature>
<gene>
    <name evidence="3" type="primary">kif1</name>
    <name evidence="3" type="ORF">SNAT2548_LOCUS21397</name>
</gene>
<feature type="transmembrane region" description="Helical" evidence="2">
    <location>
        <begin position="100"/>
        <end position="120"/>
    </location>
</feature>
<evidence type="ECO:0000313" key="3">
    <source>
        <dbReference type="EMBL" id="CAE7392571.1"/>
    </source>
</evidence>
<reference evidence="3" key="1">
    <citation type="submission" date="2021-02" db="EMBL/GenBank/DDBJ databases">
        <authorList>
            <person name="Dougan E. K."/>
            <person name="Rhodes N."/>
            <person name="Thang M."/>
            <person name="Chan C."/>
        </authorList>
    </citation>
    <scope>NUCLEOTIDE SEQUENCE</scope>
</reference>
<name>A0A812QKZ5_9DINO</name>
<evidence type="ECO:0000256" key="2">
    <source>
        <dbReference type="SAM" id="Phobius"/>
    </source>
</evidence>
<proteinExistence type="predicted"/>
<feature type="compositionally biased region" description="Basic and acidic residues" evidence="1">
    <location>
        <begin position="26"/>
        <end position="38"/>
    </location>
</feature>
<feature type="transmembrane region" description="Helical" evidence="2">
    <location>
        <begin position="59"/>
        <end position="79"/>
    </location>
</feature>